<keyword evidence="7" id="KW-1185">Reference proteome</keyword>
<dbReference type="STRING" id="1121291.SAMN02745134_01488"/>
<organism evidence="6 7">
    <name type="scientific">Clostridium acidisoli DSM 12555</name>
    <dbReference type="NCBI Taxonomy" id="1121291"/>
    <lineage>
        <taxon>Bacteria</taxon>
        <taxon>Bacillati</taxon>
        <taxon>Bacillota</taxon>
        <taxon>Clostridia</taxon>
        <taxon>Eubacteriales</taxon>
        <taxon>Clostridiaceae</taxon>
        <taxon>Clostridium</taxon>
    </lineage>
</organism>
<dbReference type="AlphaFoldDB" id="A0A1W1XDI7"/>
<evidence type="ECO:0000256" key="4">
    <source>
        <dbReference type="RuleBase" id="RU361169"/>
    </source>
</evidence>
<dbReference type="Pfam" id="PF00295">
    <property type="entry name" value="Glyco_hydro_28"/>
    <property type="match status" value="1"/>
</dbReference>
<dbReference type="InterPro" id="IPR012334">
    <property type="entry name" value="Pectin_lyas_fold"/>
</dbReference>
<evidence type="ECO:0000256" key="3">
    <source>
        <dbReference type="ARBA" id="ARBA00023295"/>
    </source>
</evidence>
<evidence type="ECO:0000256" key="2">
    <source>
        <dbReference type="ARBA" id="ARBA00022801"/>
    </source>
</evidence>
<accession>A0A1W1XDI7</accession>
<dbReference type="SUPFAM" id="SSF51126">
    <property type="entry name" value="Pectin lyase-like"/>
    <property type="match status" value="1"/>
</dbReference>
<evidence type="ECO:0000313" key="7">
    <source>
        <dbReference type="Proteomes" id="UP000192468"/>
    </source>
</evidence>
<evidence type="ECO:0000313" key="6">
    <source>
        <dbReference type="EMBL" id="SMC21912.1"/>
    </source>
</evidence>
<dbReference type="RefSeq" id="WP_084114971.1">
    <property type="nucleotide sequence ID" value="NZ_FWXH01000003.1"/>
</dbReference>
<dbReference type="PANTHER" id="PTHR31339:SF9">
    <property type="entry name" value="PLASMIN AND FIBRONECTIN-BINDING PROTEIN A"/>
    <property type="match status" value="1"/>
</dbReference>
<sequence length="521" mass="58575">MKMNLVSITSSTASFEIENDECFYLKNEAIIYLDNKETFTTTQNVFTINNLKPETNYSVFIEDKLSTDRSPILNINTKFEYAFVNVLDFGAIGDGKNIDTAFLQAAITCCPNFGRVIIPEGIYLTGPLFLKSNITIELKKGAVLLGLKEREFYPMLNGTIKCADKDFYLSSWEGNEADSFASLITGISVENVNIIGSGILDGNADFNNWWLNPKEKRIAWRPRTVFLNSCKNILLEGITIKNSPSWTIHPLMCEHLKFININIENPFDAPNTDALDPESSKDVLILGDTFSVGDDCIAIKSGKIDISKKNPVSSENIYIRNCNMKSGHGAVVIGSEMSSGVKSIFIEKCTFNTTDRGLRIKTRRGRGSKGIIDDIHIKNVKMDKVSTPFAINSFYFCDADGKTKYVWDKEILPIDEGTPYIGKIYIKNIISTNTKVCAAFMYGLPERKIEKVEMKDISIEFDEAAEKGYADMMSFLEPMRRNGMYFNNVKYLSLDNIEIKKALTDKITKLNIDQYSGEVFA</sequence>
<proteinExistence type="inferred from homology"/>
<evidence type="ECO:0000256" key="1">
    <source>
        <dbReference type="ARBA" id="ARBA00008834"/>
    </source>
</evidence>
<protein>
    <submittedName>
        <fullName evidence="6">Polygalacturonase</fullName>
    </submittedName>
</protein>
<feature type="domain" description="Rhamnogalacturonase A/B/Epimerase-like pectate lyase" evidence="5">
    <location>
        <begin position="83"/>
        <end position="136"/>
    </location>
</feature>
<dbReference type="PROSITE" id="PS00502">
    <property type="entry name" value="POLYGALACTURONASE"/>
    <property type="match status" value="1"/>
</dbReference>
<gene>
    <name evidence="6" type="ORF">SAMN02745134_01488</name>
</gene>
<dbReference type="InterPro" id="IPR051801">
    <property type="entry name" value="GH28_Enzymes"/>
</dbReference>
<reference evidence="6 7" key="1">
    <citation type="submission" date="2017-04" db="EMBL/GenBank/DDBJ databases">
        <authorList>
            <person name="Afonso C.L."/>
            <person name="Miller P.J."/>
            <person name="Scott M.A."/>
            <person name="Spackman E."/>
            <person name="Goraichik I."/>
            <person name="Dimitrov K.M."/>
            <person name="Suarez D.L."/>
            <person name="Swayne D.E."/>
        </authorList>
    </citation>
    <scope>NUCLEOTIDE SEQUENCE [LARGE SCALE GENOMIC DNA]</scope>
    <source>
        <strain evidence="6 7">DSM 12555</strain>
    </source>
</reference>
<dbReference type="Proteomes" id="UP000192468">
    <property type="component" value="Unassembled WGS sequence"/>
</dbReference>
<dbReference type="InterPro" id="IPR011050">
    <property type="entry name" value="Pectin_lyase_fold/virulence"/>
</dbReference>
<dbReference type="InterPro" id="IPR024535">
    <property type="entry name" value="RHGA/B-epi-like_pectate_lyase"/>
</dbReference>
<keyword evidence="2 4" id="KW-0378">Hydrolase</keyword>
<dbReference type="GO" id="GO:0004650">
    <property type="term" value="F:polygalacturonase activity"/>
    <property type="evidence" value="ECO:0007669"/>
    <property type="project" value="InterPro"/>
</dbReference>
<dbReference type="PANTHER" id="PTHR31339">
    <property type="entry name" value="PECTIN LYASE-RELATED"/>
    <property type="match status" value="1"/>
</dbReference>
<dbReference type="OrthoDB" id="9795222at2"/>
<dbReference type="EMBL" id="FWXH01000003">
    <property type="protein sequence ID" value="SMC21912.1"/>
    <property type="molecule type" value="Genomic_DNA"/>
</dbReference>
<name>A0A1W1XDI7_9CLOT</name>
<dbReference type="Pfam" id="PF12708">
    <property type="entry name" value="Pect-lyase_RHGA_epim"/>
    <property type="match status" value="1"/>
</dbReference>
<evidence type="ECO:0000259" key="5">
    <source>
        <dbReference type="Pfam" id="PF12708"/>
    </source>
</evidence>
<dbReference type="GO" id="GO:0005975">
    <property type="term" value="P:carbohydrate metabolic process"/>
    <property type="evidence" value="ECO:0007669"/>
    <property type="project" value="InterPro"/>
</dbReference>
<keyword evidence="3 4" id="KW-0326">Glycosidase</keyword>
<comment type="similarity">
    <text evidence="1 4">Belongs to the glycosyl hydrolase 28 family.</text>
</comment>
<dbReference type="Gene3D" id="2.160.20.10">
    <property type="entry name" value="Single-stranded right-handed beta-helix, Pectin lyase-like"/>
    <property type="match status" value="1"/>
</dbReference>
<dbReference type="InterPro" id="IPR000743">
    <property type="entry name" value="Glyco_hydro_28"/>
</dbReference>